<dbReference type="PANTHER" id="PTHR30580">
    <property type="entry name" value="PRIMOSOMAL PROTEIN N"/>
    <property type="match status" value="1"/>
</dbReference>
<evidence type="ECO:0000256" key="3">
    <source>
        <dbReference type="ARBA" id="ARBA00023125"/>
    </source>
</evidence>
<comment type="caution">
    <text evidence="4">The sequence shown here is derived from an EMBL/GenBank/DDBJ whole genome shotgun (WGS) entry which is preliminary data.</text>
</comment>
<name>A0A2M7INY3_9BACT</name>
<dbReference type="EMBL" id="PFHR01000121">
    <property type="protein sequence ID" value="PIW96944.1"/>
    <property type="molecule type" value="Genomic_DNA"/>
</dbReference>
<dbReference type="GO" id="GO:0003677">
    <property type="term" value="F:DNA binding"/>
    <property type="evidence" value="ECO:0007669"/>
    <property type="project" value="UniProtKB-KW"/>
</dbReference>
<gene>
    <name evidence="4" type="ORF">COZ82_02235</name>
</gene>
<evidence type="ECO:0008006" key="6">
    <source>
        <dbReference type="Google" id="ProtNLM"/>
    </source>
</evidence>
<dbReference type="AlphaFoldDB" id="A0A2M7INY3"/>
<dbReference type="GO" id="GO:0005524">
    <property type="term" value="F:ATP binding"/>
    <property type="evidence" value="ECO:0007669"/>
    <property type="project" value="UniProtKB-KW"/>
</dbReference>
<evidence type="ECO:0000256" key="1">
    <source>
        <dbReference type="ARBA" id="ARBA00022741"/>
    </source>
</evidence>
<dbReference type="Proteomes" id="UP000230837">
    <property type="component" value="Unassembled WGS sequence"/>
</dbReference>
<dbReference type="PANTHER" id="PTHR30580:SF0">
    <property type="entry name" value="PRIMOSOMAL PROTEIN N"/>
    <property type="match status" value="1"/>
</dbReference>
<dbReference type="InterPro" id="IPR027417">
    <property type="entry name" value="P-loop_NTPase"/>
</dbReference>
<evidence type="ECO:0000313" key="4">
    <source>
        <dbReference type="EMBL" id="PIW96944.1"/>
    </source>
</evidence>
<dbReference type="GO" id="GO:0006270">
    <property type="term" value="P:DNA replication initiation"/>
    <property type="evidence" value="ECO:0007669"/>
    <property type="project" value="TreeGrafter"/>
</dbReference>
<dbReference type="GO" id="GO:0006302">
    <property type="term" value="P:double-strand break repair"/>
    <property type="evidence" value="ECO:0007669"/>
    <property type="project" value="TreeGrafter"/>
</dbReference>
<dbReference type="Gene3D" id="3.40.50.300">
    <property type="entry name" value="P-loop containing nucleotide triphosphate hydrolases"/>
    <property type="match status" value="1"/>
</dbReference>
<reference evidence="5" key="1">
    <citation type="submission" date="2017-09" db="EMBL/GenBank/DDBJ databases">
        <title>Depth-based differentiation of microbial function through sediment-hosted aquifers and enrichment of novel symbionts in the deep terrestrial subsurface.</title>
        <authorList>
            <person name="Probst A.J."/>
            <person name="Ladd B."/>
            <person name="Jarett J.K."/>
            <person name="Geller-Mcgrath D.E."/>
            <person name="Sieber C.M.K."/>
            <person name="Emerson J.B."/>
            <person name="Anantharaman K."/>
            <person name="Thomas B.C."/>
            <person name="Malmstrom R."/>
            <person name="Stieglmeier M."/>
            <person name="Klingl A."/>
            <person name="Woyke T."/>
            <person name="Ryan C.M."/>
            <person name="Banfield J.F."/>
        </authorList>
    </citation>
    <scope>NUCLEOTIDE SEQUENCE [LARGE SCALE GENOMIC DNA]</scope>
</reference>
<proteinExistence type="predicted"/>
<keyword evidence="2" id="KW-0067">ATP-binding</keyword>
<keyword evidence="3" id="KW-0238">DNA-binding</keyword>
<protein>
    <recommendedName>
        <fullName evidence="6">Primosomal protein N' 3' DNA-binding domain-containing protein</fullName>
    </recommendedName>
</protein>
<dbReference type="GO" id="GO:0043138">
    <property type="term" value="F:3'-5' DNA helicase activity"/>
    <property type="evidence" value="ECO:0007669"/>
    <property type="project" value="TreeGrafter"/>
</dbReference>
<accession>A0A2M7INY3</accession>
<evidence type="ECO:0000313" key="5">
    <source>
        <dbReference type="Proteomes" id="UP000230837"/>
    </source>
</evidence>
<keyword evidence="1" id="KW-0547">Nucleotide-binding</keyword>
<organism evidence="4 5">
    <name type="scientific">Candidatus Kaiserbacteria bacterium CG_4_8_14_3_um_filter_38_9</name>
    <dbReference type="NCBI Taxonomy" id="1974599"/>
    <lineage>
        <taxon>Bacteria</taxon>
        <taxon>Candidatus Kaiseribacteriota</taxon>
    </lineage>
</organism>
<dbReference type="GO" id="GO:0006310">
    <property type="term" value="P:DNA recombination"/>
    <property type="evidence" value="ECO:0007669"/>
    <property type="project" value="TreeGrafter"/>
</dbReference>
<evidence type="ECO:0000256" key="2">
    <source>
        <dbReference type="ARBA" id="ARBA00022840"/>
    </source>
</evidence>
<sequence>MFVIEIIPLVRGSQMESLSYFSATEYKLGTFVNIPVRGRMINGIVIDNKPVSSTKTALKAATFSLRKLPIQNKTTSIPAHLLDTVIEIQKQNPAKTSAILFSILPPDIRNGLVSYPDMGNSLSNEDSKPQIIASTSAERFIAYQSIIRSAFAHRGSVLLVVPTTPAIDTAFKILSPGITDRVIIFSSTQTKKDRLASYSAFSDLSLTTLTITTPNFAYLDRPDCTCIIIEESASNHYVMRIRPNLDHREILKKLAQKSKRMLILGDIVTRPEDEYKRREDIYQTYNEHPKRLFLATNLTIITQTDKPTIESPFKLFSPELITRIKNTIEARRNVFLYSARRGIAPIVTCSDCGYIFRCPDSGTPYSLLRTFNNKQLEERWFISSTSGKRIRAADVCPSCGSWRLRERGIGIQHIYDECQKLFPRILITVFDHTTATTHKKALTIVKDFSEQKGGIILGTQMVLPYLPNNITLTGIVSLDAVRAIPTWRADEVLFRLLLNLREKTEKEVIVQTRSETDDLLLYASRGAVERFFDDELALRKMLNYPPFSTFILISWQGNPATNQENENFVQKILFPHKLKGQFYTNPNSTIHKPLRHCLLRIDNLTDNQTLIQSLRLLPPHIAVSINPDRIV</sequence>